<organism evidence="2 3">
    <name type="scientific">Durusdinium trenchii</name>
    <dbReference type="NCBI Taxonomy" id="1381693"/>
    <lineage>
        <taxon>Eukaryota</taxon>
        <taxon>Sar</taxon>
        <taxon>Alveolata</taxon>
        <taxon>Dinophyceae</taxon>
        <taxon>Suessiales</taxon>
        <taxon>Symbiodiniaceae</taxon>
        <taxon>Durusdinium</taxon>
    </lineage>
</organism>
<reference evidence="2 3" key="1">
    <citation type="submission" date="2024-02" db="EMBL/GenBank/DDBJ databases">
        <authorList>
            <person name="Chen Y."/>
            <person name="Shah S."/>
            <person name="Dougan E. K."/>
            <person name="Thang M."/>
            <person name="Chan C."/>
        </authorList>
    </citation>
    <scope>NUCLEOTIDE SEQUENCE [LARGE SCALE GENOMIC DNA]</scope>
</reference>
<feature type="region of interest" description="Disordered" evidence="1">
    <location>
        <begin position="1"/>
        <end position="22"/>
    </location>
</feature>
<sequence>ARGGGGAADDGGGLAAASSGGGASFERVAFQDRDAWAETSRERFVDFLSTSGEAAADVWELHRFRAG</sequence>
<evidence type="ECO:0000313" key="3">
    <source>
        <dbReference type="Proteomes" id="UP001642464"/>
    </source>
</evidence>
<name>A0ABP0I078_9DINO</name>
<dbReference type="Proteomes" id="UP001642464">
    <property type="component" value="Unassembled WGS sequence"/>
</dbReference>
<dbReference type="EMBL" id="CAXAMM010002292">
    <property type="protein sequence ID" value="CAK8995618.1"/>
    <property type="molecule type" value="Genomic_DNA"/>
</dbReference>
<accession>A0ABP0I078</accession>
<gene>
    <name evidence="2" type="ORF">SCF082_LOCUS4441</name>
</gene>
<feature type="non-terminal residue" evidence="2">
    <location>
        <position position="67"/>
    </location>
</feature>
<comment type="caution">
    <text evidence="2">The sequence shown here is derived from an EMBL/GenBank/DDBJ whole genome shotgun (WGS) entry which is preliminary data.</text>
</comment>
<keyword evidence="3" id="KW-1185">Reference proteome</keyword>
<evidence type="ECO:0000256" key="1">
    <source>
        <dbReference type="SAM" id="MobiDB-lite"/>
    </source>
</evidence>
<feature type="non-terminal residue" evidence="2">
    <location>
        <position position="1"/>
    </location>
</feature>
<protein>
    <submittedName>
        <fullName evidence="2">Uncharacterized protein</fullName>
    </submittedName>
</protein>
<proteinExistence type="predicted"/>
<evidence type="ECO:0000313" key="2">
    <source>
        <dbReference type="EMBL" id="CAK8995618.1"/>
    </source>
</evidence>